<accession>A0A369IAZ3</accession>
<evidence type="ECO:0000256" key="3">
    <source>
        <dbReference type="ARBA" id="ARBA00022729"/>
    </source>
</evidence>
<dbReference type="OrthoDB" id="636214at2"/>
<evidence type="ECO:0000259" key="6">
    <source>
        <dbReference type="Pfam" id="PF07980"/>
    </source>
</evidence>
<keyword evidence="9" id="KW-1185">Reference proteome</keyword>
<evidence type="ECO:0000256" key="4">
    <source>
        <dbReference type="ARBA" id="ARBA00023136"/>
    </source>
</evidence>
<name>A0A369IAZ3_9BACT</name>
<dbReference type="Gene3D" id="1.25.40.390">
    <property type="match status" value="1"/>
</dbReference>
<gene>
    <name evidence="8" type="ORF">DVG78_05845</name>
</gene>
<dbReference type="Proteomes" id="UP000253141">
    <property type="component" value="Unassembled WGS sequence"/>
</dbReference>
<feature type="domain" description="SusD-like N-terminal" evidence="7">
    <location>
        <begin position="71"/>
        <end position="229"/>
    </location>
</feature>
<evidence type="ECO:0000256" key="2">
    <source>
        <dbReference type="ARBA" id="ARBA00006275"/>
    </source>
</evidence>
<dbReference type="CDD" id="cd08977">
    <property type="entry name" value="SusD"/>
    <property type="match status" value="1"/>
</dbReference>
<comment type="similarity">
    <text evidence="2">Belongs to the SusD family.</text>
</comment>
<comment type="caution">
    <text evidence="8">The sequence shown here is derived from an EMBL/GenBank/DDBJ whole genome shotgun (WGS) entry which is preliminary data.</text>
</comment>
<dbReference type="Pfam" id="PF07980">
    <property type="entry name" value="SusD_RagB"/>
    <property type="match status" value="1"/>
</dbReference>
<reference evidence="8 9" key="1">
    <citation type="submission" date="2018-07" db="EMBL/GenBank/DDBJ databases">
        <title>Genome analysis of Runella aurantiaca.</title>
        <authorList>
            <person name="Yang X."/>
        </authorList>
    </citation>
    <scope>NUCLEOTIDE SEQUENCE [LARGE SCALE GENOMIC DNA]</scope>
    <source>
        <strain evidence="8 9">YX9</strain>
    </source>
</reference>
<dbReference type="InterPro" id="IPR012944">
    <property type="entry name" value="SusD_RagB_dom"/>
</dbReference>
<evidence type="ECO:0000313" key="9">
    <source>
        <dbReference type="Proteomes" id="UP000253141"/>
    </source>
</evidence>
<feature type="domain" description="RagB/SusD" evidence="6">
    <location>
        <begin position="356"/>
        <end position="518"/>
    </location>
</feature>
<keyword evidence="4" id="KW-0472">Membrane</keyword>
<keyword evidence="5" id="KW-0998">Cell outer membrane</keyword>
<evidence type="ECO:0000313" key="8">
    <source>
        <dbReference type="EMBL" id="RDB06808.1"/>
    </source>
</evidence>
<dbReference type="EMBL" id="QPIW01000003">
    <property type="protein sequence ID" value="RDB06808.1"/>
    <property type="molecule type" value="Genomic_DNA"/>
</dbReference>
<dbReference type="GO" id="GO:0009279">
    <property type="term" value="C:cell outer membrane"/>
    <property type="evidence" value="ECO:0007669"/>
    <property type="project" value="UniProtKB-SubCell"/>
</dbReference>
<evidence type="ECO:0000259" key="7">
    <source>
        <dbReference type="Pfam" id="PF14322"/>
    </source>
</evidence>
<dbReference type="InterPro" id="IPR033985">
    <property type="entry name" value="SusD-like_N"/>
</dbReference>
<proteinExistence type="inferred from homology"/>
<protein>
    <submittedName>
        <fullName evidence="8">RagB/SusD family nutrient uptake outer membrane protein</fullName>
    </submittedName>
</protein>
<comment type="subcellular location">
    <subcellularLocation>
        <location evidence="1">Cell outer membrane</location>
    </subcellularLocation>
</comment>
<keyword evidence="3" id="KW-0732">Signal</keyword>
<dbReference type="RefSeq" id="WP_114460130.1">
    <property type="nucleotide sequence ID" value="NZ_QPIW01000003.1"/>
</dbReference>
<dbReference type="AlphaFoldDB" id="A0A369IAZ3"/>
<organism evidence="8 9">
    <name type="scientific">Runella aurantiaca</name>
    <dbReference type="NCBI Taxonomy" id="2282308"/>
    <lineage>
        <taxon>Bacteria</taxon>
        <taxon>Pseudomonadati</taxon>
        <taxon>Bacteroidota</taxon>
        <taxon>Cytophagia</taxon>
        <taxon>Cytophagales</taxon>
        <taxon>Spirosomataceae</taxon>
        <taxon>Runella</taxon>
    </lineage>
</organism>
<dbReference type="InterPro" id="IPR011990">
    <property type="entry name" value="TPR-like_helical_dom_sf"/>
</dbReference>
<evidence type="ECO:0000256" key="1">
    <source>
        <dbReference type="ARBA" id="ARBA00004442"/>
    </source>
</evidence>
<dbReference type="SUPFAM" id="SSF48452">
    <property type="entry name" value="TPR-like"/>
    <property type="match status" value="1"/>
</dbReference>
<sequence>MKLNIIKQAGKVALVGAILFGPSSCSDFLTEEAPSNLTPESFYTIPDHAEAALASVYADLRFMGDGAGIFSSNWQLLEAMTGTSTTETAQNSDLNNLYGLVHDGNTAHVVNYWNGLYKVISQANQVIAKVPPITPMPDAQKKKILGEARFLRASAYFTAVRLWGDVPLVTNPQTASSEDFSPPRAPQEEVYKLIVEDLVAAEAAGLAWMDASGRVNQAAVKAQLARVYLTMAGFPLSKGAAYYKLAADKAFEIITYANANPGMINLFPTYEDVHKESTENRLEHLFMLQYNTLVAGAPMDNMYPNFKPVTFNGPGGTGSTVPTPAFYQSYEPGDLRTKDQEGYFYTTYFTNGNGARFDLGAPYIFKHFNRTSSGTSGVAGTRQNNLNVPQIRYAEVLLTYAEAQNEVGGPTQAAYDAFKRIRDRAQLTTPALGTYTQASFREAVWKERWHELCYEQITWFDMVRLRKVFNEKTKGFDNFVGHVNLSSNQALQSKHLLLPLGKQEMLNNPNLKPQNPGYPE</sequence>
<dbReference type="Pfam" id="PF14322">
    <property type="entry name" value="SusD-like_3"/>
    <property type="match status" value="1"/>
</dbReference>
<evidence type="ECO:0000256" key="5">
    <source>
        <dbReference type="ARBA" id="ARBA00023237"/>
    </source>
</evidence>